<dbReference type="PANTHER" id="PTHR37422:SF13">
    <property type="entry name" value="LIPOPOLYSACCHARIDE BIOSYNTHESIS PROTEIN PA4999-RELATED"/>
    <property type="match status" value="1"/>
</dbReference>
<feature type="transmembrane region" description="Helical" evidence="5">
    <location>
        <begin position="140"/>
        <end position="162"/>
    </location>
</feature>
<accession>A0A127PHF2</accession>
<evidence type="ECO:0000256" key="3">
    <source>
        <dbReference type="ARBA" id="ARBA00022989"/>
    </source>
</evidence>
<evidence type="ECO:0000313" key="8">
    <source>
        <dbReference type="Proteomes" id="UP000072421"/>
    </source>
</evidence>
<feature type="transmembrane region" description="Helical" evidence="5">
    <location>
        <begin position="412"/>
        <end position="430"/>
    </location>
</feature>
<evidence type="ECO:0000256" key="5">
    <source>
        <dbReference type="SAM" id="Phobius"/>
    </source>
</evidence>
<proteinExistence type="predicted"/>
<evidence type="ECO:0000313" key="7">
    <source>
        <dbReference type="EMBL" id="AMO97240.1"/>
    </source>
</evidence>
<dbReference type="OrthoDB" id="5735959at2"/>
<evidence type="ECO:0000256" key="2">
    <source>
        <dbReference type="ARBA" id="ARBA00022692"/>
    </source>
</evidence>
<feature type="transmembrane region" description="Helical" evidence="5">
    <location>
        <begin position="385"/>
        <end position="406"/>
    </location>
</feature>
<reference evidence="7 8" key="1">
    <citation type="submission" date="2015-11" db="EMBL/GenBank/DDBJ databases">
        <title>Exploring the genomic traits of fungus-feeding bacterial genus Collimonas.</title>
        <authorList>
            <person name="Song C."/>
            <person name="Schmidt R."/>
            <person name="de Jager V."/>
            <person name="Krzyzanowska D."/>
            <person name="Jongedijk E."/>
            <person name="Cankar K."/>
            <person name="Beekwilder J."/>
            <person name="van Veen A."/>
            <person name="de Boer W."/>
            <person name="van Veen J.A."/>
            <person name="Garbeva P."/>
        </authorList>
    </citation>
    <scope>NUCLEOTIDE SEQUENCE [LARGE SCALE GENOMIC DNA]</scope>
    <source>
        <strain evidence="7 8">Ter6</strain>
    </source>
</reference>
<dbReference type="GO" id="GO:0016874">
    <property type="term" value="F:ligase activity"/>
    <property type="evidence" value="ECO:0007669"/>
    <property type="project" value="UniProtKB-KW"/>
</dbReference>
<dbReference type="AlphaFoldDB" id="A0A127PHF2"/>
<dbReference type="PATRIC" id="fig|158899.10.peg.4604"/>
<feature type="transmembrane region" description="Helical" evidence="5">
    <location>
        <begin position="82"/>
        <end position="102"/>
    </location>
</feature>
<evidence type="ECO:0000256" key="4">
    <source>
        <dbReference type="ARBA" id="ARBA00023136"/>
    </source>
</evidence>
<keyword evidence="2 5" id="KW-0812">Transmembrane</keyword>
<feature type="transmembrane region" description="Helical" evidence="5">
    <location>
        <begin position="264"/>
        <end position="289"/>
    </location>
</feature>
<dbReference type="InterPro" id="IPR051533">
    <property type="entry name" value="WaaL-like"/>
</dbReference>
<keyword evidence="7" id="KW-0436">Ligase</keyword>
<dbReference type="InterPro" id="IPR007016">
    <property type="entry name" value="O-antigen_ligase-rel_domated"/>
</dbReference>
<keyword evidence="3 5" id="KW-1133">Transmembrane helix</keyword>
<evidence type="ECO:0000259" key="6">
    <source>
        <dbReference type="Pfam" id="PF04932"/>
    </source>
</evidence>
<feature type="domain" description="O-antigen ligase-related" evidence="6">
    <location>
        <begin position="218"/>
        <end position="357"/>
    </location>
</feature>
<dbReference type="Proteomes" id="UP000072421">
    <property type="component" value="Chromosome"/>
</dbReference>
<feature type="transmembrane region" description="Helical" evidence="5">
    <location>
        <begin position="211"/>
        <end position="244"/>
    </location>
</feature>
<feature type="transmembrane region" description="Helical" evidence="5">
    <location>
        <begin position="50"/>
        <end position="70"/>
    </location>
</feature>
<sequence>MTGIQATRISPVTASAGLSFAILTAIVAAIGPLWPFALIDGAGHHDNQRILQIFCVMLSALLGMRILFLSRREIIPRLYDKPVMFFLVLFFVLGFISSIVAYSPRRALFEWANFLSLVIMSLLIASEMRTKGSVLLDKMLFVCGLGCGLYIFMEIIIYVAVINAGGQPANEILILGFDNYRFLNHVQTITLPFLGLFAVRSNDTRRKVFAWTVLSMWWALLFLTAGRGTFIGVLAGLCVTAMFLRREALPWCKVMLYSGLFGFGAYLLFYVLIPMSLGLHPFGFLLSVVGRTLDNPGSSRWLLWIRAWEIIMAHPWLGAGPLHFAHFGRIVQNGAHPHNWVLQIACEWGIPALLCLIAALALAFKKLLAARRYTALKDGKNQLILAAWLTTGVAVLVDGLVSGLFVMPSSQLWIALYIGCTWGWSCSVMPSAQAKQTMRLSIATRIWGAVGVLILICILGNGLWPEIRNLPLYEEQSLQKEIYPDAILRPRIWLGGYF</sequence>
<comment type="subcellular location">
    <subcellularLocation>
        <location evidence="1">Membrane</location>
        <topology evidence="1">Multi-pass membrane protein</topology>
    </subcellularLocation>
</comment>
<dbReference type="EMBL" id="CP013232">
    <property type="protein sequence ID" value="AMO97240.1"/>
    <property type="molecule type" value="Genomic_DNA"/>
</dbReference>
<name>A0A127PHF2_9BURK</name>
<feature type="transmembrane region" description="Helical" evidence="5">
    <location>
        <begin position="182"/>
        <end position="199"/>
    </location>
</feature>
<gene>
    <name evidence="7" type="ORF">CFter6_4657</name>
</gene>
<feature type="transmembrane region" description="Helical" evidence="5">
    <location>
        <begin position="108"/>
        <end position="128"/>
    </location>
</feature>
<evidence type="ECO:0000256" key="1">
    <source>
        <dbReference type="ARBA" id="ARBA00004141"/>
    </source>
</evidence>
<feature type="transmembrane region" description="Helical" evidence="5">
    <location>
        <begin position="340"/>
        <end position="364"/>
    </location>
</feature>
<organism evidence="7">
    <name type="scientific">Collimonas fungivorans</name>
    <dbReference type="NCBI Taxonomy" id="158899"/>
    <lineage>
        <taxon>Bacteria</taxon>
        <taxon>Pseudomonadati</taxon>
        <taxon>Pseudomonadota</taxon>
        <taxon>Betaproteobacteria</taxon>
        <taxon>Burkholderiales</taxon>
        <taxon>Oxalobacteraceae</taxon>
        <taxon>Collimonas</taxon>
    </lineage>
</organism>
<keyword evidence="4 5" id="KW-0472">Membrane</keyword>
<feature type="transmembrane region" description="Helical" evidence="5">
    <location>
        <begin position="12"/>
        <end position="30"/>
    </location>
</feature>
<protein>
    <submittedName>
        <fullName evidence="7">O-Antigen ligase family protein</fullName>
    </submittedName>
</protein>
<feature type="transmembrane region" description="Helical" evidence="5">
    <location>
        <begin position="442"/>
        <end position="464"/>
    </location>
</feature>
<dbReference type="PANTHER" id="PTHR37422">
    <property type="entry name" value="TEICHURONIC ACID BIOSYNTHESIS PROTEIN TUAE"/>
    <property type="match status" value="1"/>
</dbReference>
<dbReference type="GO" id="GO:0016020">
    <property type="term" value="C:membrane"/>
    <property type="evidence" value="ECO:0007669"/>
    <property type="project" value="UniProtKB-SubCell"/>
</dbReference>
<dbReference type="RefSeq" id="WP_150118831.1">
    <property type="nucleotide sequence ID" value="NZ_CP013232.1"/>
</dbReference>
<dbReference type="Pfam" id="PF04932">
    <property type="entry name" value="Wzy_C"/>
    <property type="match status" value="1"/>
</dbReference>